<reference evidence="2" key="1">
    <citation type="submission" date="2020-10" db="EMBL/GenBank/DDBJ databases">
        <authorList>
            <person name="Han B."/>
            <person name="Lu T."/>
            <person name="Zhao Q."/>
            <person name="Huang X."/>
            <person name="Zhao Y."/>
        </authorList>
    </citation>
    <scope>NUCLEOTIDE SEQUENCE</scope>
</reference>
<proteinExistence type="predicted"/>
<feature type="compositionally biased region" description="Low complexity" evidence="1">
    <location>
        <begin position="101"/>
        <end position="117"/>
    </location>
</feature>
<feature type="compositionally biased region" description="Polar residues" evidence="1">
    <location>
        <begin position="68"/>
        <end position="100"/>
    </location>
</feature>
<feature type="compositionally biased region" description="Acidic residues" evidence="1">
    <location>
        <begin position="53"/>
        <end position="63"/>
    </location>
</feature>
<comment type="caution">
    <text evidence="2">The sequence shown here is derived from an EMBL/GenBank/DDBJ whole genome shotgun (WGS) entry which is preliminary data.</text>
</comment>
<organism evidence="2 3">
    <name type="scientific">Miscanthus lutarioriparius</name>
    <dbReference type="NCBI Taxonomy" id="422564"/>
    <lineage>
        <taxon>Eukaryota</taxon>
        <taxon>Viridiplantae</taxon>
        <taxon>Streptophyta</taxon>
        <taxon>Embryophyta</taxon>
        <taxon>Tracheophyta</taxon>
        <taxon>Spermatophyta</taxon>
        <taxon>Magnoliopsida</taxon>
        <taxon>Liliopsida</taxon>
        <taxon>Poales</taxon>
        <taxon>Poaceae</taxon>
        <taxon>PACMAD clade</taxon>
        <taxon>Panicoideae</taxon>
        <taxon>Andropogonodae</taxon>
        <taxon>Andropogoneae</taxon>
        <taxon>Saccharinae</taxon>
        <taxon>Miscanthus</taxon>
    </lineage>
</organism>
<protein>
    <submittedName>
        <fullName evidence="2">Uncharacterized protein</fullName>
    </submittedName>
</protein>
<evidence type="ECO:0000256" key="1">
    <source>
        <dbReference type="SAM" id="MobiDB-lite"/>
    </source>
</evidence>
<sequence>MACVTSSGVRMAGPPLAAGAPAEPNGIGDDGIMALVTNKDGGQNAEVAATTNMDEENVNTESEEISHQQENQDSIPPQTQLVATTAAGTSNGRTTRNSAANKTQTGQNKGGNTTVSFTTTKALRDAAAKKRALSKRNQQVGKAQI</sequence>
<dbReference type="AlphaFoldDB" id="A0A811NQQ5"/>
<name>A0A811NQQ5_9POAL</name>
<keyword evidence="3" id="KW-1185">Reference proteome</keyword>
<feature type="region of interest" description="Disordered" evidence="1">
    <location>
        <begin position="1"/>
        <end position="117"/>
    </location>
</feature>
<dbReference type="Proteomes" id="UP000604825">
    <property type="component" value="Unassembled WGS sequence"/>
</dbReference>
<accession>A0A811NQQ5</accession>
<evidence type="ECO:0000313" key="3">
    <source>
        <dbReference type="Proteomes" id="UP000604825"/>
    </source>
</evidence>
<feature type="compositionally biased region" description="Low complexity" evidence="1">
    <location>
        <begin position="12"/>
        <end position="26"/>
    </location>
</feature>
<dbReference type="EMBL" id="CAJGYO010000004">
    <property type="protein sequence ID" value="CAD6226021.1"/>
    <property type="molecule type" value="Genomic_DNA"/>
</dbReference>
<gene>
    <name evidence="2" type="ORF">NCGR_LOCUS17893</name>
</gene>
<evidence type="ECO:0000313" key="2">
    <source>
        <dbReference type="EMBL" id="CAD6226021.1"/>
    </source>
</evidence>